<dbReference type="InterPro" id="IPR043502">
    <property type="entry name" value="DNA/RNA_pol_sf"/>
</dbReference>
<comment type="caution">
    <text evidence="2">The sequence shown here is derived from an EMBL/GenBank/DDBJ whole genome shotgun (WGS) entry which is preliminary data.</text>
</comment>
<evidence type="ECO:0000313" key="3">
    <source>
        <dbReference type="Proteomes" id="UP001280121"/>
    </source>
</evidence>
<organism evidence="2 3">
    <name type="scientific">Dipteronia dyeriana</name>
    <dbReference type="NCBI Taxonomy" id="168575"/>
    <lineage>
        <taxon>Eukaryota</taxon>
        <taxon>Viridiplantae</taxon>
        <taxon>Streptophyta</taxon>
        <taxon>Embryophyta</taxon>
        <taxon>Tracheophyta</taxon>
        <taxon>Spermatophyta</taxon>
        <taxon>Magnoliopsida</taxon>
        <taxon>eudicotyledons</taxon>
        <taxon>Gunneridae</taxon>
        <taxon>Pentapetalae</taxon>
        <taxon>rosids</taxon>
        <taxon>malvids</taxon>
        <taxon>Sapindales</taxon>
        <taxon>Sapindaceae</taxon>
        <taxon>Hippocastanoideae</taxon>
        <taxon>Acereae</taxon>
        <taxon>Dipteronia</taxon>
    </lineage>
</organism>
<proteinExistence type="predicted"/>
<name>A0AAD9X285_9ROSI</name>
<dbReference type="SUPFAM" id="SSF56672">
    <property type="entry name" value="DNA/RNA polymerases"/>
    <property type="match status" value="1"/>
</dbReference>
<dbReference type="CDD" id="cd01650">
    <property type="entry name" value="RT_nLTR_like"/>
    <property type="match status" value="1"/>
</dbReference>
<reference evidence="2" key="1">
    <citation type="journal article" date="2023" name="Plant J.">
        <title>Genome sequences and population genomics provide insights into the demographic history, inbreeding, and mutation load of two 'living fossil' tree species of Dipteronia.</title>
        <authorList>
            <person name="Feng Y."/>
            <person name="Comes H.P."/>
            <person name="Chen J."/>
            <person name="Zhu S."/>
            <person name="Lu R."/>
            <person name="Zhang X."/>
            <person name="Li P."/>
            <person name="Qiu J."/>
            <person name="Olsen K.M."/>
            <person name="Qiu Y."/>
        </authorList>
    </citation>
    <scope>NUCLEOTIDE SEQUENCE</scope>
    <source>
        <strain evidence="2">KIB01</strain>
    </source>
</reference>
<dbReference type="Pfam" id="PF00078">
    <property type="entry name" value="RVT_1"/>
    <property type="match status" value="1"/>
</dbReference>
<dbReference type="InterPro" id="IPR000477">
    <property type="entry name" value="RT_dom"/>
</dbReference>
<dbReference type="AlphaFoldDB" id="A0AAD9X285"/>
<evidence type="ECO:0000259" key="1">
    <source>
        <dbReference type="Pfam" id="PF00078"/>
    </source>
</evidence>
<feature type="domain" description="Reverse transcriptase" evidence="1">
    <location>
        <begin position="96"/>
        <end position="195"/>
    </location>
</feature>
<keyword evidence="3" id="KW-1185">Reference proteome</keyword>
<accession>A0AAD9X285</accession>
<dbReference type="PANTHER" id="PTHR46890:SF48">
    <property type="entry name" value="RNA-DIRECTED DNA POLYMERASE"/>
    <property type="match status" value="1"/>
</dbReference>
<dbReference type="PANTHER" id="PTHR46890">
    <property type="entry name" value="NON-LTR RETROLELEMENT REVERSE TRANSCRIPTASE-LIKE PROTEIN-RELATED"/>
    <property type="match status" value="1"/>
</dbReference>
<dbReference type="InterPro" id="IPR052343">
    <property type="entry name" value="Retrotransposon-Effector_Assoc"/>
</dbReference>
<gene>
    <name evidence="2" type="ORF">Ddye_011275</name>
</gene>
<protein>
    <recommendedName>
        <fullName evidence="1">Reverse transcriptase domain-containing protein</fullName>
    </recommendedName>
</protein>
<sequence>MWRRPRITGLPLQRLSESDRFFLEEVFSLEEVWLVVSSFDGNKAPGQDGFNLNFIKENWKVIKDDFMCFMIDFHHNRAIVKELNQTFIVLIPKCLKPEVMKVFRPISLVSSLYKVLVKVLANHLKKVIGSVVGENQMAFVQDRHILNSFVLAEEIIHHWKWSKDGGLMVKLDFEKAYDRLDHNFLDDILNDMGFGWKWREWM</sequence>
<dbReference type="Proteomes" id="UP001280121">
    <property type="component" value="Unassembled WGS sequence"/>
</dbReference>
<dbReference type="EMBL" id="JANJYI010000004">
    <property type="protein sequence ID" value="KAK2651419.1"/>
    <property type="molecule type" value="Genomic_DNA"/>
</dbReference>
<evidence type="ECO:0000313" key="2">
    <source>
        <dbReference type="EMBL" id="KAK2651419.1"/>
    </source>
</evidence>